<proteinExistence type="predicted"/>
<feature type="region of interest" description="Disordered" evidence="1">
    <location>
        <begin position="1"/>
        <end position="125"/>
    </location>
</feature>
<dbReference type="EMBL" id="ML995487">
    <property type="protein sequence ID" value="KAF2141371.1"/>
    <property type="molecule type" value="Genomic_DNA"/>
</dbReference>
<feature type="compositionally biased region" description="Gly residues" evidence="1">
    <location>
        <begin position="80"/>
        <end position="95"/>
    </location>
</feature>
<evidence type="ECO:0000313" key="2">
    <source>
        <dbReference type="EMBL" id="KAF2141371.1"/>
    </source>
</evidence>
<dbReference type="Proteomes" id="UP000799438">
    <property type="component" value="Unassembled WGS sequence"/>
</dbReference>
<name>A0A6A6BFU6_9PEZI</name>
<feature type="compositionally biased region" description="Basic and acidic residues" evidence="1">
    <location>
        <begin position="100"/>
        <end position="112"/>
    </location>
</feature>
<keyword evidence="3" id="KW-1185">Reference proteome</keyword>
<protein>
    <submittedName>
        <fullName evidence="2">Uncharacterized protein</fullName>
    </submittedName>
</protein>
<sequence>MSSDNNNTGLMNTEPGGENTQYESVHTFVDPPAKQAGLFGGSADKTASPFAQPAGANKTTTTNLTPADKIRYGQAMSEDGMGGQTGPGHNEGGPGADTPHSAEAKQSRREQGYDSQNEMARDVGA</sequence>
<feature type="compositionally biased region" description="Polar residues" evidence="1">
    <location>
        <begin position="1"/>
        <end position="11"/>
    </location>
</feature>
<dbReference type="GeneID" id="54299644"/>
<organism evidence="2 3">
    <name type="scientific">Aplosporella prunicola CBS 121167</name>
    <dbReference type="NCBI Taxonomy" id="1176127"/>
    <lineage>
        <taxon>Eukaryota</taxon>
        <taxon>Fungi</taxon>
        <taxon>Dikarya</taxon>
        <taxon>Ascomycota</taxon>
        <taxon>Pezizomycotina</taxon>
        <taxon>Dothideomycetes</taxon>
        <taxon>Dothideomycetes incertae sedis</taxon>
        <taxon>Botryosphaeriales</taxon>
        <taxon>Aplosporellaceae</taxon>
        <taxon>Aplosporella</taxon>
    </lineage>
</organism>
<evidence type="ECO:0000256" key="1">
    <source>
        <dbReference type="SAM" id="MobiDB-lite"/>
    </source>
</evidence>
<evidence type="ECO:0000313" key="3">
    <source>
        <dbReference type="Proteomes" id="UP000799438"/>
    </source>
</evidence>
<gene>
    <name evidence="2" type="ORF">K452DRAFT_298751</name>
</gene>
<dbReference type="OrthoDB" id="5386823at2759"/>
<dbReference type="RefSeq" id="XP_033397084.1">
    <property type="nucleotide sequence ID" value="XM_033542147.1"/>
</dbReference>
<reference evidence="2" key="1">
    <citation type="journal article" date="2020" name="Stud. Mycol.">
        <title>101 Dothideomycetes genomes: a test case for predicting lifestyles and emergence of pathogens.</title>
        <authorList>
            <person name="Haridas S."/>
            <person name="Albert R."/>
            <person name="Binder M."/>
            <person name="Bloem J."/>
            <person name="Labutti K."/>
            <person name="Salamov A."/>
            <person name="Andreopoulos B."/>
            <person name="Baker S."/>
            <person name="Barry K."/>
            <person name="Bills G."/>
            <person name="Bluhm B."/>
            <person name="Cannon C."/>
            <person name="Castanera R."/>
            <person name="Culley D."/>
            <person name="Daum C."/>
            <person name="Ezra D."/>
            <person name="Gonzalez J."/>
            <person name="Henrissat B."/>
            <person name="Kuo A."/>
            <person name="Liang C."/>
            <person name="Lipzen A."/>
            <person name="Lutzoni F."/>
            <person name="Magnuson J."/>
            <person name="Mondo S."/>
            <person name="Nolan M."/>
            <person name="Ohm R."/>
            <person name="Pangilinan J."/>
            <person name="Park H.-J."/>
            <person name="Ramirez L."/>
            <person name="Alfaro M."/>
            <person name="Sun H."/>
            <person name="Tritt A."/>
            <person name="Yoshinaga Y."/>
            <person name="Zwiers L.-H."/>
            <person name="Turgeon B."/>
            <person name="Goodwin S."/>
            <person name="Spatafora J."/>
            <person name="Crous P."/>
            <person name="Grigoriev I."/>
        </authorList>
    </citation>
    <scope>NUCLEOTIDE SEQUENCE</scope>
    <source>
        <strain evidence="2">CBS 121167</strain>
    </source>
</reference>
<dbReference type="AlphaFoldDB" id="A0A6A6BFU6"/>
<accession>A0A6A6BFU6</accession>